<comment type="similarity">
    <text evidence="4">Belongs to the NAD(P)-dependent epimerase/dehydratase family.</text>
</comment>
<dbReference type="PANTHER" id="PTHR43725">
    <property type="entry name" value="UDP-GLUCOSE 4-EPIMERASE"/>
    <property type="match status" value="1"/>
</dbReference>
<dbReference type="EMBL" id="JADPUN010000074">
    <property type="protein sequence ID" value="MBF9128374.1"/>
    <property type="molecule type" value="Genomic_DNA"/>
</dbReference>
<dbReference type="Proteomes" id="UP000638560">
    <property type="component" value="Unassembled WGS sequence"/>
</dbReference>
<dbReference type="Gene3D" id="3.90.25.10">
    <property type="entry name" value="UDP-galactose 4-epimerase, domain 1"/>
    <property type="match status" value="1"/>
</dbReference>
<evidence type="ECO:0000256" key="7">
    <source>
        <dbReference type="ARBA" id="ARBA00023027"/>
    </source>
</evidence>
<evidence type="ECO:0000256" key="10">
    <source>
        <dbReference type="ARBA" id="ARBA00033067"/>
    </source>
</evidence>
<dbReference type="InterPro" id="IPR036291">
    <property type="entry name" value="NAD(P)-bd_dom_sf"/>
</dbReference>
<dbReference type="RefSeq" id="WP_196200023.1">
    <property type="nucleotide sequence ID" value="NZ_JADPUN010000074.1"/>
</dbReference>
<evidence type="ECO:0000256" key="2">
    <source>
        <dbReference type="ARBA" id="ARBA00001911"/>
    </source>
</evidence>
<feature type="domain" description="NAD-dependent epimerase/dehydratase" evidence="11">
    <location>
        <begin position="3"/>
        <end position="243"/>
    </location>
</feature>
<comment type="cofactor">
    <cofactor evidence="2">
        <name>NAD(+)</name>
        <dbReference type="ChEBI" id="CHEBI:57540"/>
    </cofactor>
</comment>
<dbReference type="GO" id="GO:0003978">
    <property type="term" value="F:UDP-glucose 4-epimerase activity"/>
    <property type="evidence" value="ECO:0007669"/>
    <property type="project" value="UniProtKB-EC"/>
</dbReference>
<dbReference type="InterPro" id="IPR005886">
    <property type="entry name" value="UDP_G4E"/>
</dbReference>
<proteinExistence type="inferred from homology"/>
<gene>
    <name evidence="12" type="primary">galE</name>
    <name evidence="12" type="ORF">I0C86_05110</name>
</gene>
<dbReference type="InterPro" id="IPR001509">
    <property type="entry name" value="Epimerase_deHydtase"/>
</dbReference>
<evidence type="ECO:0000259" key="11">
    <source>
        <dbReference type="Pfam" id="PF01370"/>
    </source>
</evidence>
<reference evidence="12 13" key="1">
    <citation type="submission" date="2020-11" db="EMBL/GenBank/DDBJ databases">
        <title>A novel isolate from a Black sea contaminated sediment with potential to produce alkanes: Plantactinospora alkalitolerans sp. nov.</title>
        <authorList>
            <person name="Carro L."/>
            <person name="Veyisoglu A."/>
            <person name="Guven K."/>
            <person name="Schumann P."/>
            <person name="Klenk H.-P."/>
            <person name="Sahin N."/>
        </authorList>
    </citation>
    <scope>NUCLEOTIDE SEQUENCE [LARGE SCALE GENOMIC DNA]</scope>
    <source>
        <strain evidence="12 13">S1510</strain>
    </source>
</reference>
<name>A0ABS0GQ96_9ACTN</name>
<keyword evidence="13" id="KW-1185">Reference proteome</keyword>
<protein>
    <recommendedName>
        <fullName evidence="6">UDP-glucose 4-epimerase</fullName>
        <ecNumber evidence="5">5.1.3.2</ecNumber>
    </recommendedName>
    <alternativeName>
        <fullName evidence="10">Galactowaldenase</fullName>
    </alternativeName>
    <alternativeName>
        <fullName evidence="9">UDP-galactose 4-epimerase</fullName>
    </alternativeName>
</protein>
<accession>A0ABS0GQ96</accession>
<evidence type="ECO:0000256" key="8">
    <source>
        <dbReference type="ARBA" id="ARBA00023235"/>
    </source>
</evidence>
<comment type="caution">
    <text evidence="12">The sequence shown here is derived from an EMBL/GenBank/DDBJ whole genome shotgun (WGS) entry which is preliminary data.</text>
</comment>
<evidence type="ECO:0000256" key="3">
    <source>
        <dbReference type="ARBA" id="ARBA00004947"/>
    </source>
</evidence>
<dbReference type="EC" id="5.1.3.2" evidence="5"/>
<evidence type="ECO:0000313" key="13">
    <source>
        <dbReference type="Proteomes" id="UP000638560"/>
    </source>
</evidence>
<evidence type="ECO:0000256" key="1">
    <source>
        <dbReference type="ARBA" id="ARBA00000083"/>
    </source>
</evidence>
<evidence type="ECO:0000313" key="12">
    <source>
        <dbReference type="EMBL" id="MBF9128374.1"/>
    </source>
</evidence>
<evidence type="ECO:0000256" key="9">
    <source>
        <dbReference type="ARBA" id="ARBA00031367"/>
    </source>
</evidence>
<dbReference type="PROSITE" id="PS51257">
    <property type="entry name" value="PROKAR_LIPOPROTEIN"/>
    <property type="match status" value="1"/>
</dbReference>
<dbReference type="Pfam" id="PF01370">
    <property type="entry name" value="Epimerase"/>
    <property type="match status" value="1"/>
</dbReference>
<dbReference type="NCBIfam" id="TIGR01179">
    <property type="entry name" value="galE"/>
    <property type="match status" value="1"/>
</dbReference>
<comment type="pathway">
    <text evidence="3">Carbohydrate metabolism; galactose metabolism.</text>
</comment>
<sequence length="344" mass="37607">MKVLVAGGAGFIGSTIASACLDGGIEPVILDNLCTGRVEFTRGRTFYRGDIADGPLVDRIFAEHPEISAVVHAAALIVVPESVAEPLRYYRENVAKSLDFVDHVLRNGTHRYVFSSSASIYRTGEDFSVDETSPLEPTSPYARTKALMEMVLADTAEATPLRVLSLRYFNPIGADPELRTGLQVARPTHALGRMISAWEDDEEFLITGTDWPTRDGSGIRDYVHVWDLARAHVQALRRFDEILPAGGDRSVEVVNLGTGDGTTVRELVAAFAEAVGPLRIREAPARPGDGAGSFTRSTRCRSLLDWKPEFSVADAIRHSLAWARIRDQVLGARAEVPVERVPAR</sequence>
<comment type="catalytic activity">
    <reaction evidence="1">
        <text>UDP-alpha-D-glucose = UDP-alpha-D-galactose</text>
        <dbReference type="Rhea" id="RHEA:22168"/>
        <dbReference type="ChEBI" id="CHEBI:58885"/>
        <dbReference type="ChEBI" id="CHEBI:66914"/>
        <dbReference type="EC" id="5.1.3.2"/>
    </reaction>
</comment>
<evidence type="ECO:0000256" key="6">
    <source>
        <dbReference type="ARBA" id="ARBA00018569"/>
    </source>
</evidence>
<organism evidence="12 13">
    <name type="scientific">Plantactinospora alkalitolerans</name>
    <dbReference type="NCBI Taxonomy" id="2789879"/>
    <lineage>
        <taxon>Bacteria</taxon>
        <taxon>Bacillati</taxon>
        <taxon>Actinomycetota</taxon>
        <taxon>Actinomycetes</taxon>
        <taxon>Micromonosporales</taxon>
        <taxon>Micromonosporaceae</taxon>
        <taxon>Plantactinospora</taxon>
    </lineage>
</organism>
<evidence type="ECO:0000256" key="5">
    <source>
        <dbReference type="ARBA" id="ARBA00013189"/>
    </source>
</evidence>
<keyword evidence="8 12" id="KW-0413">Isomerase</keyword>
<evidence type="ECO:0000256" key="4">
    <source>
        <dbReference type="ARBA" id="ARBA00007637"/>
    </source>
</evidence>
<dbReference type="Gene3D" id="3.40.50.720">
    <property type="entry name" value="NAD(P)-binding Rossmann-like Domain"/>
    <property type="match status" value="1"/>
</dbReference>
<keyword evidence="7" id="KW-0520">NAD</keyword>
<dbReference type="SUPFAM" id="SSF51735">
    <property type="entry name" value="NAD(P)-binding Rossmann-fold domains"/>
    <property type="match status" value="1"/>
</dbReference>